<evidence type="ECO:0000313" key="1">
    <source>
        <dbReference type="EMBL" id="MCD9096154.1"/>
    </source>
</evidence>
<proteinExistence type="predicted"/>
<comment type="caution">
    <text evidence="1">The sequence shown here is derived from an EMBL/GenBank/DDBJ whole genome shotgun (WGS) entry which is preliminary data.</text>
</comment>
<gene>
    <name evidence="1" type="ORF">LTT95_04295</name>
</gene>
<reference evidence="1" key="1">
    <citation type="submission" date="2021-12" db="EMBL/GenBank/DDBJ databases">
        <authorList>
            <person name="Ulrich A."/>
        </authorList>
    </citation>
    <scope>NUCLEOTIDE SEQUENCE</scope>
    <source>
        <strain evidence="1">A1P009</strain>
    </source>
</reference>
<sequence length="75" mass="8009">MSSNVIPMHNARAAKAAGVFAQTNIAARRLGYSDHLALRAAQRARDAYKAGGKSAARVISEVRESLRRSADSQLA</sequence>
<accession>A0ABS8UBQ7</accession>
<evidence type="ECO:0000313" key="2">
    <source>
        <dbReference type="Proteomes" id="UP001430360"/>
    </source>
</evidence>
<dbReference type="Proteomes" id="UP001430360">
    <property type="component" value="Unassembled WGS sequence"/>
</dbReference>
<keyword evidence="2" id="KW-1185">Reference proteome</keyword>
<protein>
    <submittedName>
        <fullName evidence="1">Uncharacterized protein</fullName>
    </submittedName>
</protein>
<name>A0ABS8UBQ7_9GAMM</name>
<organism evidence="1 2">
    <name type="scientific">Luteimonas fraxinea</name>
    <dbReference type="NCBI Taxonomy" id="2901869"/>
    <lineage>
        <taxon>Bacteria</taxon>
        <taxon>Pseudomonadati</taxon>
        <taxon>Pseudomonadota</taxon>
        <taxon>Gammaproteobacteria</taxon>
        <taxon>Lysobacterales</taxon>
        <taxon>Lysobacteraceae</taxon>
        <taxon>Luteimonas</taxon>
    </lineage>
</organism>
<dbReference type="RefSeq" id="WP_232134627.1">
    <property type="nucleotide sequence ID" value="NZ_JAJQKU010000001.1"/>
</dbReference>
<reference evidence="1" key="2">
    <citation type="journal article" date="2022" name="Syst. Appl. Microbiol.">
        <title>Physiological and genomic characterisation of Luteimonas fraxinea sp. nov., a bacterial species associated with trees tolerant to ash dieback.</title>
        <authorList>
            <person name="Ulrich K."/>
            <person name="Becker R."/>
            <person name="Behrendt U."/>
            <person name="Kube M."/>
            <person name="Schneck V."/>
            <person name="Ulrich A."/>
        </authorList>
    </citation>
    <scope>NUCLEOTIDE SEQUENCE</scope>
    <source>
        <strain evidence="1">A1P009</strain>
    </source>
</reference>
<dbReference type="EMBL" id="JAJQKU010000001">
    <property type="protein sequence ID" value="MCD9096154.1"/>
    <property type="molecule type" value="Genomic_DNA"/>
</dbReference>